<evidence type="ECO:0000313" key="2">
    <source>
        <dbReference type="Proteomes" id="UP001162131"/>
    </source>
</evidence>
<protein>
    <submittedName>
        <fullName evidence="1">Uncharacterized protein</fullName>
    </submittedName>
</protein>
<organism evidence="1 2">
    <name type="scientific">Blepharisma stoltei</name>
    <dbReference type="NCBI Taxonomy" id="1481888"/>
    <lineage>
        <taxon>Eukaryota</taxon>
        <taxon>Sar</taxon>
        <taxon>Alveolata</taxon>
        <taxon>Ciliophora</taxon>
        <taxon>Postciliodesmatophora</taxon>
        <taxon>Heterotrichea</taxon>
        <taxon>Heterotrichida</taxon>
        <taxon>Blepharismidae</taxon>
        <taxon>Blepharisma</taxon>
    </lineage>
</organism>
<accession>A0AAU9JY96</accession>
<evidence type="ECO:0000313" key="1">
    <source>
        <dbReference type="EMBL" id="CAG9329512.1"/>
    </source>
</evidence>
<proteinExistence type="predicted"/>
<dbReference type="EMBL" id="CAJZBQ010000048">
    <property type="protein sequence ID" value="CAG9329512.1"/>
    <property type="molecule type" value="Genomic_DNA"/>
</dbReference>
<comment type="caution">
    <text evidence="1">The sequence shown here is derived from an EMBL/GenBank/DDBJ whole genome shotgun (WGS) entry which is preliminary data.</text>
</comment>
<reference evidence="1" key="1">
    <citation type="submission" date="2021-09" db="EMBL/GenBank/DDBJ databases">
        <authorList>
            <consortium name="AG Swart"/>
            <person name="Singh M."/>
            <person name="Singh A."/>
            <person name="Seah K."/>
            <person name="Emmerich C."/>
        </authorList>
    </citation>
    <scope>NUCLEOTIDE SEQUENCE</scope>
    <source>
        <strain evidence="1">ATCC30299</strain>
    </source>
</reference>
<sequence length="68" mass="8129">MMRQSNLNPIILCVSATELEYLIILDKKKQLCRTLIRLMIYGKNIKKMSFMRMNETFLKKISILLKTY</sequence>
<dbReference type="Proteomes" id="UP001162131">
    <property type="component" value="Unassembled WGS sequence"/>
</dbReference>
<keyword evidence="2" id="KW-1185">Reference proteome</keyword>
<name>A0AAU9JY96_9CILI</name>
<dbReference type="AlphaFoldDB" id="A0AAU9JY96"/>
<gene>
    <name evidence="1" type="ORF">BSTOLATCC_MIC49145</name>
</gene>